<gene>
    <name evidence="10" type="ORF">H7B67_13205</name>
</gene>
<keyword evidence="5 8" id="KW-1133">Transmembrane helix</keyword>
<feature type="compositionally biased region" description="Polar residues" evidence="7">
    <location>
        <begin position="405"/>
        <end position="419"/>
    </location>
</feature>
<dbReference type="InterPro" id="IPR020846">
    <property type="entry name" value="MFS_dom"/>
</dbReference>
<dbReference type="InterPro" id="IPR036259">
    <property type="entry name" value="MFS_trans_sf"/>
</dbReference>
<name>A0A841SRR6_9BACL</name>
<evidence type="ECO:0000259" key="9">
    <source>
        <dbReference type="PROSITE" id="PS50850"/>
    </source>
</evidence>
<dbReference type="Pfam" id="PF07690">
    <property type="entry name" value="MFS_1"/>
    <property type="match status" value="1"/>
</dbReference>
<feature type="transmembrane region" description="Helical" evidence="8">
    <location>
        <begin position="242"/>
        <end position="264"/>
    </location>
</feature>
<evidence type="ECO:0000256" key="2">
    <source>
        <dbReference type="ARBA" id="ARBA00022448"/>
    </source>
</evidence>
<evidence type="ECO:0000313" key="11">
    <source>
        <dbReference type="Proteomes" id="UP000535838"/>
    </source>
</evidence>
<feature type="transmembrane region" description="Helical" evidence="8">
    <location>
        <begin position="366"/>
        <end position="386"/>
    </location>
</feature>
<evidence type="ECO:0000256" key="6">
    <source>
        <dbReference type="ARBA" id="ARBA00023136"/>
    </source>
</evidence>
<dbReference type="InterPro" id="IPR050189">
    <property type="entry name" value="MFS_Efflux_Transporters"/>
</dbReference>
<feature type="region of interest" description="Disordered" evidence="7">
    <location>
        <begin position="400"/>
        <end position="419"/>
    </location>
</feature>
<comment type="caution">
    <text evidence="10">The sequence shown here is derived from an EMBL/GenBank/DDBJ whole genome shotgun (WGS) entry which is preliminary data.</text>
</comment>
<keyword evidence="4 8" id="KW-0812">Transmembrane</keyword>
<evidence type="ECO:0000256" key="7">
    <source>
        <dbReference type="SAM" id="MobiDB-lite"/>
    </source>
</evidence>
<dbReference type="Proteomes" id="UP000535838">
    <property type="component" value="Unassembled WGS sequence"/>
</dbReference>
<evidence type="ECO:0000256" key="4">
    <source>
        <dbReference type="ARBA" id="ARBA00022692"/>
    </source>
</evidence>
<feature type="transmembrane region" description="Helical" evidence="8">
    <location>
        <begin position="46"/>
        <end position="70"/>
    </location>
</feature>
<feature type="domain" description="Major facilitator superfamily (MFS) profile" evidence="9">
    <location>
        <begin position="16"/>
        <end position="392"/>
    </location>
</feature>
<dbReference type="PANTHER" id="PTHR43124">
    <property type="entry name" value="PURINE EFFLUX PUMP PBUE"/>
    <property type="match status" value="1"/>
</dbReference>
<evidence type="ECO:0000256" key="5">
    <source>
        <dbReference type="ARBA" id="ARBA00022989"/>
    </source>
</evidence>
<feature type="transmembrane region" description="Helical" evidence="8">
    <location>
        <begin position="213"/>
        <end position="236"/>
    </location>
</feature>
<dbReference type="Gene3D" id="1.20.1250.20">
    <property type="entry name" value="MFS general substrate transporter like domains"/>
    <property type="match status" value="2"/>
</dbReference>
<dbReference type="InterPro" id="IPR011701">
    <property type="entry name" value="MFS"/>
</dbReference>
<proteinExistence type="predicted"/>
<feature type="transmembrane region" description="Helical" evidence="8">
    <location>
        <begin position="140"/>
        <end position="162"/>
    </location>
</feature>
<feature type="transmembrane region" description="Helical" evidence="8">
    <location>
        <begin position="107"/>
        <end position="128"/>
    </location>
</feature>
<dbReference type="EMBL" id="JACJVQ010000008">
    <property type="protein sequence ID" value="MBB6635073.1"/>
    <property type="molecule type" value="Genomic_DNA"/>
</dbReference>
<keyword evidence="2" id="KW-0813">Transport</keyword>
<dbReference type="PROSITE" id="PS50850">
    <property type="entry name" value="MFS"/>
    <property type="match status" value="1"/>
</dbReference>
<evidence type="ECO:0000256" key="3">
    <source>
        <dbReference type="ARBA" id="ARBA00022475"/>
    </source>
</evidence>
<dbReference type="AlphaFoldDB" id="A0A841SRR6"/>
<sequence length="419" mass="43671">MINDMAKMTARRRKTALVLLTLAIFAVGTAELLPMGLLLPISSDTGVSISVAGMLVTGYALGVVFGGPVLSAMSGRLPRRTVMNAFMVLFIVGSVVCAVAPSYGVLLAGRIVSSLAHGTLFGAIVVTAKDLAEPGKEGRSIAWVGSGLTVAVILGAPLGTFLGQQFGWRIPFLVIALLAAAAWVGMLRGIPPLPRVEGVASLRKQISIVSRPAFMLVLLITVFGTGGTFAGFTYITPILERITGFSSDSVTIVLLVFGAGSILGNLAGGRWADKKLLPTLFGGMLLLAASLAIFTWTNEFKPAAVVSVFVWGFASYSIIAPLNIRVLQKAGEAQELASALNISAFNMGNALGAFVGGLAIDSSLGLASVPWVASLIVIVGLVLTVWSAALERQERRSACGRQSDRTISQSNPKGDLNVQ</sequence>
<dbReference type="PANTHER" id="PTHR43124:SF8">
    <property type="entry name" value="INNER MEMBRANE TRANSPORT PROTEIN YDHP"/>
    <property type="match status" value="1"/>
</dbReference>
<protein>
    <submittedName>
        <fullName evidence="10">MFS transporter</fullName>
    </submittedName>
</protein>
<feature type="transmembrane region" description="Helical" evidence="8">
    <location>
        <begin position="276"/>
        <end position="297"/>
    </location>
</feature>
<comment type="subcellular location">
    <subcellularLocation>
        <location evidence="1">Cell membrane</location>
        <topology evidence="1">Multi-pass membrane protein</topology>
    </subcellularLocation>
</comment>
<dbReference type="GO" id="GO:0022857">
    <property type="term" value="F:transmembrane transporter activity"/>
    <property type="evidence" value="ECO:0007669"/>
    <property type="project" value="InterPro"/>
</dbReference>
<reference evidence="10 11" key="1">
    <citation type="submission" date="2020-08" db="EMBL/GenBank/DDBJ databases">
        <title>Cohnella phylogeny.</title>
        <authorList>
            <person name="Dunlap C."/>
        </authorList>
    </citation>
    <scope>NUCLEOTIDE SEQUENCE [LARGE SCALE GENOMIC DNA]</scope>
    <source>
        <strain evidence="10 11">DSM 25241</strain>
    </source>
</reference>
<keyword evidence="11" id="KW-1185">Reference proteome</keyword>
<evidence type="ECO:0000256" key="8">
    <source>
        <dbReference type="SAM" id="Phobius"/>
    </source>
</evidence>
<evidence type="ECO:0000313" key="10">
    <source>
        <dbReference type="EMBL" id="MBB6635073.1"/>
    </source>
</evidence>
<feature type="transmembrane region" description="Helical" evidence="8">
    <location>
        <begin position="82"/>
        <end position="101"/>
    </location>
</feature>
<dbReference type="SUPFAM" id="SSF103473">
    <property type="entry name" value="MFS general substrate transporter"/>
    <property type="match status" value="1"/>
</dbReference>
<evidence type="ECO:0000256" key="1">
    <source>
        <dbReference type="ARBA" id="ARBA00004651"/>
    </source>
</evidence>
<dbReference type="RefSeq" id="WP_185120283.1">
    <property type="nucleotide sequence ID" value="NZ_JACJVQ010000008.1"/>
</dbReference>
<organism evidence="10 11">
    <name type="scientific">Cohnella thailandensis</name>
    <dbReference type="NCBI Taxonomy" id="557557"/>
    <lineage>
        <taxon>Bacteria</taxon>
        <taxon>Bacillati</taxon>
        <taxon>Bacillota</taxon>
        <taxon>Bacilli</taxon>
        <taxon>Bacillales</taxon>
        <taxon>Paenibacillaceae</taxon>
        <taxon>Cohnella</taxon>
    </lineage>
</organism>
<keyword evidence="3" id="KW-1003">Cell membrane</keyword>
<keyword evidence="6 8" id="KW-0472">Membrane</keyword>
<feature type="transmembrane region" description="Helical" evidence="8">
    <location>
        <begin position="303"/>
        <end position="324"/>
    </location>
</feature>
<dbReference type="GO" id="GO:0005886">
    <property type="term" value="C:plasma membrane"/>
    <property type="evidence" value="ECO:0007669"/>
    <property type="project" value="UniProtKB-SubCell"/>
</dbReference>
<accession>A0A841SRR6</accession>
<feature type="transmembrane region" description="Helical" evidence="8">
    <location>
        <begin position="168"/>
        <end position="187"/>
    </location>
</feature>
<feature type="transmembrane region" description="Helical" evidence="8">
    <location>
        <begin position="336"/>
        <end position="360"/>
    </location>
</feature>
<dbReference type="CDD" id="cd17324">
    <property type="entry name" value="MFS_NepI_like"/>
    <property type="match status" value="1"/>
</dbReference>